<dbReference type="AlphaFoldDB" id="A0A2G3DZA9"/>
<name>A0A2G3DZA9_9FIRM</name>
<reference evidence="2 3" key="2">
    <citation type="submission" date="2017-10" db="EMBL/GenBank/DDBJ databases">
        <authorList>
            <person name="Banno H."/>
            <person name="Chua N.-H."/>
        </authorList>
    </citation>
    <scope>NUCLEOTIDE SEQUENCE [LARGE SCALE GENOMIC DNA]</scope>
    <source>
        <strain evidence="2 3">JK623</strain>
    </source>
</reference>
<sequence length="192" mass="22075">MKIWITRHGQTDLNRQKLMQGLTDAKLNETGIAQAREARAQIGEIKFDAVFASPLDRAIETASIIGGVDRDEVHVDARIIETDFGRYEQCKYTKMGPAMTLYWACPELFPAPKTVETIESMVARSRSFLQEIEACDYENVLIVCHGGIIRALCGYLEDRKNHIKWRPKAHNCEIRVYESVNGTHRFIEKYRR</sequence>
<dbReference type="PROSITE" id="PS00175">
    <property type="entry name" value="PG_MUTASE"/>
    <property type="match status" value="1"/>
</dbReference>
<protein>
    <submittedName>
        <fullName evidence="2">Phosphoglycerate mutase</fullName>
    </submittedName>
</protein>
<dbReference type="GO" id="GO:0016791">
    <property type="term" value="F:phosphatase activity"/>
    <property type="evidence" value="ECO:0007669"/>
    <property type="project" value="TreeGrafter"/>
</dbReference>
<dbReference type="Gene3D" id="3.40.50.1240">
    <property type="entry name" value="Phosphoglycerate mutase-like"/>
    <property type="match status" value="1"/>
</dbReference>
<dbReference type="Proteomes" id="UP000224563">
    <property type="component" value="Unassembled WGS sequence"/>
</dbReference>
<feature type="binding site" evidence="1">
    <location>
        <position position="57"/>
    </location>
    <ligand>
        <name>substrate</name>
    </ligand>
</feature>
<dbReference type="CDD" id="cd07067">
    <property type="entry name" value="HP_PGM_like"/>
    <property type="match status" value="1"/>
</dbReference>
<dbReference type="InterPro" id="IPR013078">
    <property type="entry name" value="His_Pase_superF_clade-1"/>
</dbReference>
<dbReference type="InterPro" id="IPR029033">
    <property type="entry name" value="His_PPase_superfam"/>
</dbReference>
<proteinExistence type="predicted"/>
<evidence type="ECO:0000313" key="3">
    <source>
        <dbReference type="Proteomes" id="UP000224563"/>
    </source>
</evidence>
<reference evidence="2 3" key="1">
    <citation type="submission" date="2017-10" db="EMBL/GenBank/DDBJ databases">
        <title>Resolving the taxonomy of Roseburia spp., Eubacterium rectale and Agathobacter spp. through phylogenomic analysis.</title>
        <authorList>
            <person name="Sheridan P.O."/>
            <person name="Walker A.W."/>
            <person name="Duncan S.H."/>
            <person name="Scott K.P."/>
            <person name="Toole P.W.O."/>
            <person name="Luis P."/>
            <person name="Flint H.J."/>
        </authorList>
    </citation>
    <scope>NUCLEOTIDE SEQUENCE [LARGE SCALE GENOMIC DNA]</scope>
    <source>
        <strain evidence="2 3">JK623</strain>
    </source>
</reference>
<dbReference type="Pfam" id="PF00300">
    <property type="entry name" value="His_Phos_1"/>
    <property type="match status" value="1"/>
</dbReference>
<dbReference type="RefSeq" id="WP_099387010.1">
    <property type="nucleotide sequence ID" value="NZ_JANSWH010000092.1"/>
</dbReference>
<dbReference type="SUPFAM" id="SSF53254">
    <property type="entry name" value="Phosphoglycerate mutase-like"/>
    <property type="match status" value="1"/>
</dbReference>
<feature type="binding site" evidence="1">
    <location>
        <begin position="7"/>
        <end position="14"/>
    </location>
    <ligand>
        <name>substrate</name>
    </ligand>
</feature>
<dbReference type="SMART" id="SM00855">
    <property type="entry name" value="PGAM"/>
    <property type="match status" value="1"/>
</dbReference>
<organism evidence="2 3">
    <name type="scientific">Agathobacter ruminis</name>
    <dbReference type="NCBI Taxonomy" id="1712665"/>
    <lineage>
        <taxon>Bacteria</taxon>
        <taxon>Bacillati</taxon>
        <taxon>Bacillota</taxon>
        <taxon>Clostridia</taxon>
        <taxon>Lachnospirales</taxon>
        <taxon>Lachnospiraceae</taxon>
        <taxon>Agathobacter</taxon>
    </lineage>
</organism>
<evidence type="ECO:0000313" key="2">
    <source>
        <dbReference type="EMBL" id="PHU36220.1"/>
    </source>
</evidence>
<dbReference type="PIRSF" id="PIRSF000709">
    <property type="entry name" value="6PFK_2-Ptase"/>
    <property type="match status" value="1"/>
</dbReference>
<dbReference type="InterPro" id="IPR001345">
    <property type="entry name" value="PG/BPGM_mutase_AS"/>
</dbReference>
<keyword evidence="3" id="KW-1185">Reference proteome</keyword>
<evidence type="ECO:0000256" key="1">
    <source>
        <dbReference type="PIRSR" id="PIRSR613078-2"/>
    </source>
</evidence>
<accession>A0A2G3DZA9</accession>
<comment type="caution">
    <text evidence="2">The sequence shown here is derived from an EMBL/GenBank/DDBJ whole genome shotgun (WGS) entry which is preliminary data.</text>
</comment>
<dbReference type="PANTHER" id="PTHR48100">
    <property type="entry name" value="BROAD-SPECIFICITY PHOSPHATASE YOR283W-RELATED"/>
    <property type="match status" value="1"/>
</dbReference>
<dbReference type="GO" id="GO:0005829">
    <property type="term" value="C:cytosol"/>
    <property type="evidence" value="ECO:0007669"/>
    <property type="project" value="TreeGrafter"/>
</dbReference>
<dbReference type="PANTHER" id="PTHR48100:SF44">
    <property type="entry name" value="PHOSPHATASE C1620.13-RELATED"/>
    <property type="match status" value="1"/>
</dbReference>
<gene>
    <name evidence="2" type="ORF">CSX02_13115</name>
</gene>
<dbReference type="EMBL" id="PDYG01000135">
    <property type="protein sequence ID" value="PHU36220.1"/>
    <property type="molecule type" value="Genomic_DNA"/>
</dbReference>
<dbReference type="InterPro" id="IPR050275">
    <property type="entry name" value="PGM_Phosphatase"/>
</dbReference>